<reference evidence="2" key="1">
    <citation type="submission" date="2021-05" db="EMBL/GenBank/DDBJ databases">
        <title>The genome of the haptophyte Pavlova lutheri (Diacronema luteri, Pavlovales) - a model for lipid biosynthesis in eukaryotic algae.</title>
        <authorList>
            <person name="Hulatt C.J."/>
            <person name="Posewitz M.C."/>
        </authorList>
    </citation>
    <scope>NUCLEOTIDE SEQUENCE</scope>
    <source>
        <strain evidence="2">NIVA-4/92</strain>
    </source>
</reference>
<evidence type="ECO:0000256" key="1">
    <source>
        <dbReference type="SAM" id="MobiDB-lite"/>
    </source>
</evidence>
<gene>
    <name evidence="2" type="ORF">KFE25_006314</name>
</gene>
<comment type="caution">
    <text evidence="2">The sequence shown here is derived from an EMBL/GenBank/DDBJ whole genome shotgun (WGS) entry which is preliminary data.</text>
</comment>
<accession>A0A8J5XST1</accession>
<name>A0A8J5XST1_DIALT</name>
<evidence type="ECO:0000313" key="2">
    <source>
        <dbReference type="EMBL" id="KAG8469859.1"/>
    </source>
</evidence>
<keyword evidence="3" id="KW-1185">Reference proteome</keyword>
<protein>
    <submittedName>
        <fullName evidence="2">Uncharacterized protein</fullName>
    </submittedName>
</protein>
<dbReference type="AlphaFoldDB" id="A0A8J5XST1"/>
<dbReference type="EMBL" id="JAGTXO010000002">
    <property type="protein sequence ID" value="KAG8469859.1"/>
    <property type="molecule type" value="Genomic_DNA"/>
</dbReference>
<evidence type="ECO:0000313" key="3">
    <source>
        <dbReference type="Proteomes" id="UP000751190"/>
    </source>
</evidence>
<dbReference type="Proteomes" id="UP000751190">
    <property type="component" value="Unassembled WGS sequence"/>
</dbReference>
<proteinExistence type="predicted"/>
<feature type="region of interest" description="Disordered" evidence="1">
    <location>
        <begin position="318"/>
        <end position="357"/>
    </location>
</feature>
<dbReference type="OrthoDB" id="10614465at2759"/>
<feature type="region of interest" description="Disordered" evidence="1">
    <location>
        <begin position="555"/>
        <end position="626"/>
    </location>
</feature>
<feature type="compositionally biased region" description="Low complexity" evidence="1">
    <location>
        <begin position="562"/>
        <end position="594"/>
    </location>
</feature>
<organism evidence="2 3">
    <name type="scientific">Diacronema lutheri</name>
    <name type="common">Unicellular marine alga</name>
    <name type="synonym">Monochrysis lutheri</name>
    <dbReference type="NCBI Taxonomy" id="2081491"/>
    <lineage>
        <taxon>Eukaryota</taxon>
        <taxon>Haptista</taxon>
        <taxon>Haptophyta</taxon>
        <taxon>Pavlovophyceae</taxon>
        <taxon>Pavlovales</taxon>
        <taxon>Pavlovaceae</taxon>
        <taxon>Diacronema</taxon>
    </lineage>
</organism>
<feature type="compositionally biased region" description="Acidic residues" evidence="1">
    <location>
        <begin position="1"/>
        <end position="12"/>
    </location>
</feature>
<feature type="region of interest" description="Disordered" evidence="1">
    <location>
        <begin position="1"/>
        <end position="34"/>
    </location>
</feature>
<sequence>MAWDSSDDDDDFGLVGGGLEHGAPRAPTVFDLSPRSDAADEYDAEYLERTSGALAAQLAHVDALLHARSDADAEAEARNADDGRARARAHSPFAAGATRRPIIDRDTGLVIPHGTTPASERATECARWRRAFPHLHAVGTRVEPPPGWQPLADLDPRALTTNSKQPSAAGADAHYALDHMEAPGALAARDSLQVTGSCLALAEPPKDGAERGEITCAETAADVAAELDPAGEELIAAHGKVDDVFAVDVETREDRAWASARPELTHAARQARALERWGIPPLSPDLDDERLDAATHHVWRAIVQALEPHIAALAPALAGRQSPPPAGAAEGGGGSAGAGDKAPPRAAPFSAHGGGASAGALSEAVTRTHVASTCAGPAPPAARAHVRGRAACAHARELHAPGAVQPAPQHVMPRDVRATASHAPPAPTAALTVTHTPRAAGSSELGPFVAEAKANLRTHALVNRALPGAKLQRGSRGSALAAATSAHGACCRRAASGAPSSACGAGGARSHALSAERSCADAAAIASVYAPSDASVAFCSAHFLHSALAPVPRTMASHGARARAPPARTPPQTHAQARSAASATAARAPLSPARVRAPSAGGQPRVLARASGAQQAARTAGRPGGV</sequence>